<dbReference type="PROSITE" id="PS51153">
    <property type="entry name" value="RPW8"/>
    <property type="match status" value="2"/>
</dbReference>
<dbReference type="Pfam" id="PF05659">
    <property type="entry name" value="RPW8"/>
    <property type="match status" value="2"/>
</dbReference>
<dbReference type="Proteomes" id="UP000516437">
    <property type="component" value="Chromosome 8"/>
</dbReference>
<organism evidence="4 5">
    <name type="scientific">Morella rubra</name>
    <name type="common">Chinese bayberry</name>
    <dbReference type="NCBI Taxonomy" id="262757"/>
    <lineage>
        <taxon>Eukaryota</taxon>
        <taxon>Viridiplantae</taxon>
        <taxon>Streptophyta</taxon>
        <taxon>Embryophyta</taxon>
        <taxon>Tracheophyta</taxon>
        <taxon>Spermatophyta</taxon>
        <taxon>Magnoliopsida</taxon>
        <taxon>eudicotyledons</taxon>
        <taxon>Gunneridae</taxon>
        <taxon>Pentapetalae</taxon>
        <taxon>rosids</taxon>
        <taxon>fabids</taxon>
        <taxon>Fagales</taxon>
        <taxon>Myricaceae</taxon>
        <taxon>Morella</taxon>
    </lineage>
</organism>
<name>A0A6A1URX5_9ROSI</name>
<dbReference type="Pfam" id="PF00931">
    <property type="entry name" value="NB-ARC"/>
    <property type="match status" value="1"/>
</dbReference>
<gene>
    <name evidence="4" type="ORF">CJ030_MR8G004366</name>
</gene>
<accession>A0A6A1URX5</accession>
<dbReference type="PRINTS" id="PR00364">
    <property type="entry name" value="DISEASERSIST"/>
</dbReference>
<dbReference type="PANTHER" id="PTHR36766">
    <property type="entry name" value="PLANT BROAD-SPECTRUM MILDEW RESISTANCE PROTEIN RPW8"/>
    <property type="match status" value="1"/>
</dbReference>
<dbReference type="AlphaFoldDB" id="A0A6A1URX5"/>
<dbReference type="InterPro" id="IPR002182">
    <property type="entry name" value="NB-ARC"/>
</dbReference>
<proteinExistence type="inferred from homology"/>
<keyword evidence="2" id="KW-0611">Plant defense</keyword>
<dbReference type="InterPro" id="IPR008808">
    <property type="entry name" value="Powdery_mildew-R_dom"/>
</dbReference>
<feature type="domain" description="RPW8" evidence="3">
    <location>
        <begin position="475"/>
        <end position="626"/>
    </location>
</feature>
<feature type="domain" description="RPW8" evidence="3">
    <location>
        <begin position="1"/>
        <end position="150"/>
    </location>
</feature>
<comment type="caution">
    <text evidence="4">The sequence shown here is derived from an EMBL/GenBank/DDBJ whole genome shotgun (WGS) entry which is preliminary data.</text>
</comment>
<dbReference type="EMBL" id="RXIC02000026">
    <property type="protein sequence ID" value="KAB1201830.1"/>
    <property type="molecule type" value="Genomic_DNA"/>
</dbReference>
<reference evidence="4 5" key="1">
    <citation type="journal article" date="2019" name="Plant Biotechnol. J.">
        <title>The red bayberry genome and genetic basis of sex determination.</title>
        <authorList>
            <person name="Jia H.M."/>
            <person name="Jia H.J."/>
            <person name="Cai Q.L."/>
            <person name="Wang Y."/>
            <person name="Zhao H.B."/>
            <person name="Yang W.F."/>
            <person name="Wang G.Y."/>
            <person name="Li Y.H."/>
            <person name="Zhan D.L."/>
            <person name="Shen Y.T."/>
            <person name="Niu Q.F."/>
            <person name="Chang L."/>
            <person name="Qiu J."/>
            <person name="Zhao L."/>
            <person name="Xie H.B."/>
            <person name="Fu W.Y."/>
            <person name="Jin J."/>
            <person name="Li X.W."/>
            <person name="Jiao Y."/>
            <person name="Zhou C.C."/>
            <person name="Tu T."/>
            <person name="Chai C.Y."/>
            <person name="Gao J.L."/>
            <person name="Fan L.J."/>
            <person name="van de Weg E."/>
            <person name="Wang J.Y."/>
            <person name="Gao Z.S."/>
        </authorList>
    </citation>
    <scope>NUCLEOTIDE SEQUENCE [LARGE SCALE GENOMIC DNA]</scope>
    <source>
        <tissue evidence="4">Leaves</tissue>
    </source>
</reference>
<dbReference type="InterPro" id="IPR027417">
    <property type="entry name" value="P-loop_NTPase"/>
</dbReference>
<dbReference type="Gene3D" id="3.40.50.300">
    <property type="entry name" value="P-loop containing nucleotide triphosphate hydrolases"/>
    <property type="match status" value="1"/>
</dbReference>
<keyword evidence="5" id="KW-1185">Reference proteome</keyword>
<comment type="similarity">
    <text evidence="1">Belongs to the disease resistance NB-LRR family.</text>
</comment>
<dbReference type="GO" id="GO:0006952">
    <property type="term" value="P:defense response"/>
    <property type="evidence" value="ECO:0007669"/>
    <property type="project" value="UniProtKB-KW"/>
</dbReference>
<evidence type="ECO:0000313" key="5">
    <source>
        <dbReference type="Proteomes" id="UP000516437"/>
    </source>
</evidence>
<evidence type="ECO:0000313" key="4">
    <source>
        <dbReference type="EMBL" id="KAB1201830.1"/>
    </source>
</evidence>
<sequence>MAGALGSAVLGKEVSKLDDTVDIAIQTTPLFEAVLELLRFTLAALKPAIEEIQRSHGLLGRREEEIEGLIEQIIKGENHVRNYSKLPWWKYLKRYSYAKKLCALDHELIRSFHLDVQAWDWRNGAETLLGLTDILARMSLAEWKGGCANPGPPEFSVGLEKPLWELKMRLLKEEVSLLLLTAPEGCGKTTLVKLLCHDEDIKDIYKGNLFFVTVSKTPDLKFIIQTLFDQKGDRVLEFQSDKDAINNLEHLLKQIADPILLILDDVWSDSFVKKFEFPIPNYKILVASRIAFPGYKFRYKLRQLDDEDSMTLFRRSADLTREEDVKKIVAACGGHPQVTKMMGTSLRGRPAADWRRRAMNIHDSVLQYYDDDNCCPDSDDDNDNWRLPISSLHLDDDEIMRRLTDRNSDQAGTSQPTYHPVKIWHQELDDVFLLDNGFYVFKMKRGDTCLAALKGSPYRVLSNPLCWEVIAKRSRTMAEALGSAVLGKAVSKLYDRVENVIETTLSFEAALDRLKSTLAALKPVIEEIENSHRELGRQEKETEGLIEQISKGENHVEKYSKLPWWKYLKRNTYAKKLCKLDQELIRFFQLKPCKHGIEEIGTGTGLIETLFEVVGDIRSGSFSLTCKHGIGGTGWRLY</sequence>
<protein>
    <recommendedName>
        <fullName evidence="3">RPW8 domain-containing protein</fullName>
    </recommendedName>
</protein>
<dbReference type="GO" id="GO:0043531">
    <property type="term" value="F:ADP binding"/>
    <property type="evidence" value="ECO:0007669"/>
    <property type="project" value="InterPro"/>
</dbReference>
<evidence type="ECO:0000256" key="2">
    <source>
        <dbReference type="ARBA" id="ARBA00022821"/>
    </source>
</evidence>
<dbReference type="OrthoDB" id="2016095at2759"/>
<dbReference type="SUPFAM" id="SSF52540">
    <property type="entry name" value="P-loop containing nucleoside triphosphate hydrolases"/>
    <property type="match status" value="1"/>
</dbReference>
<dbReference type="PANTHER" id="PTHR36766:SF3">
    <property type="entry name" value="RPW8 DOMAIN-CONTAINING PROTEIN"/>
    <property type="match status" value="1"/>
</dbReference>
<evidence type="ECO:0000259" key="3">
    <source>
        <dbReference type="PROSITE" id="PS51153"/>
    </source>
</evidence>
<evidence type="ECO:0000256" key="1">
    <source>
        <dbReference type="ARBA" id="ARBA00008894"/>
    </source>
</evidence>